<evidence type="ECO:0000313" key="2">
    <source>
        <dbReference type="Proteomes" id="UP000005439"/>
    </source>
</evidence>
<dbReference type="KEGG" id="sap:Sulac_1712"/>
<reference evidence="2" key="1">
    <citation type="submission" date="2011-12" db="EMBL/GenBank/DDBJ databases">
        <title>The complete genome of chromosome of Sulfobacillus acidophilus DSM 10332.</title>
        <authorList>
            <person name="Lucas S."/>
            <person name="Han J."/>
            <person name="Lapidus A."/>
            <person name="Bruce D."/>
            <person name="Goodwin L."/>
            <person name="Pitluck S."/>
            <person name="Peters L."/>
            <person name="Kyrpides N."/>
            <person name="Mavromatis K."/>
            <person name="Ivanova N."/>
            <person name="Mikhailova N."/>
            <person name="Chertkov O."/>
            <person name="Saunders E."/>
            <person name="Detter J.C."/>
            <person name="Tapia R."/>
            <person name="Han C."/>
            <person name="Land M."/>
            <person name="Hauser L."/>
            <person name="Markowitz V."/>
            <person name="Cheng J.-F."/>
            <person name="Hugenholtz P."/>
            <person name="Woyke T."/>
            <person name="Wu D."/>
            <person name="Pukall R."/>
            <person name="Gehrich-Schroeter G."/>
            <person name="Schneider S."/>
            <person name="Klenk H.-P."/>
            <person name="Eisen J.A."/>
        </authorList>
    </citation>
    <scope>NUCLEOTIDE SEQUENCE [LARGE SCALE GENOMIC DNA]</scope>
    <source>
        <strain evidence="2">ATCC 700253 / DSM 10332 / NAL</strain>
    </source>
</reference>
<dbReference type="HOGENOM" id="CLU_3277639_0_0_9"/>
<dbReference type="AlphaFoldDB" id="G8TZG8"/>
<dbReference type="Proteomes" id="UP000005439">
    <property type="component" value="Chromosome"/>
</dbReference>
<keyword evidence="2" id="KW-1185">Reference proteome</keyword>
<dbReference type="STRING" id="679936.Sulac_1712"/>
<protein>
    <submittedName>
        <fullName evidence="1">Uncharacterized protein</fullName>
    </submittedName>
</protein>
<sequence>MKLTIGDMVKIGLVAAVFIWLLKLVFKLVNIPGISPAVENL</sequence>
<evidence type="ECO:0000313" key="1">
    <source>
        <dbReference type="EMBL" id="AEW05208.1"/>
    </source>
</evidence>
<gene>
    <name evidence="1" type="ordered locus">Sulac_1712</name>
</gene>
<reference evidence="1 2" key="2">
    <citation type="journal article" date="2012" name="Stand. Genomic Sci.">
        <title>Complete genome sequence of the moderately thermophilic mineral-sulfide-oxidizing firmicute Sulfobacillus acidophilus type strain (NAL(T)).</title>
        <authorList>
            <person name="Anderson I."/>
            <person name="Chertkov O."/>
            <person name="Chen A."/>
            <person name="Saunders E."/>
            <person name="Lapidus A."/>
            <person name="Nolan M."/>
            <person name="Lucas S."/>
            <person name="Hammon N."/>
            <person name="Deshpande S."/>
            <person name="Cheng J.F."/>
            <person name="Han C."/>
            <person name="Tapia R."/>
            <person name="Goodwin L.A."/>
            <person name="Pitluck S."/>
            <person name="Liolios K."/>
            <person name="Pagani I."/>
            <person name="Ivanova N."/>
            <person name="Mikhailova N."/>
            <person name="Pati A."/>
            <person name="Palaniappan K."/>
            <person name="Land M."/>
            <person name="Pan C."/>
            <person name="Rohde M."/>
            <person name="Pukall R."/>
            <person name="Goker M."/>
            <person name="Detter J.C."/>
            <person name="Woyke T."/>
            <person name="Bristow J."/>
            <person name="Eisen J.A."/>
            <person name="Markowitz V."/>
            <person name="Hugenholtz P."/>
            <person name="Kyrpides N.C."/>
            <person name="Klenk H.P."/>
            <person name="Mavromatis K."/>
        </authorList>
    </citation>
    <scope>NUCLEOTIDE SEQUENCE [LARGE SCALE GENOMIC DNA]</scope>
    <source>
        <strain evidence="2">ATCC 700253 / DSM 10332 / NAL</strain>
    </source>
</reference>
<organism evidence="1 2">
    <name type="scientific">Sulfobacillus acidophilus (strain ATCC 700253 / DSM 10332 / NAL)</name>
    <dbReference type="NCBI Taxonomy" id="679936"/>
    <lineage>
        <taxon>Bacteria</taxon>
        <taxon>Bacillati</taxon>
        <taxon>Bacillota</taxon>
        <taxon>Clostridia</taxon>
        <taxon>Eubacteriales</taxon>
        <taxon>Clostridiales Family XVII. Incertae Sedis</taxon>
        <taxon>Sulfobacillus</taxon>
    </lineage>
</organism>
<accession>G8TZG8</accession>
<name>G8TZG8_SULAD</name>
<dbReference type="EMBL" id="CP003179">
    <property type="protein sequence ID" value="AEW05208.1"/>
    <property type="molecule type" value="Genomic_DNA"/>
</dbReference>
<dbReference type="PATRIC" id="fig|679936.5.peg.1779"/>
<proteinExistence type="predicted"/>